<name>A0A7K7SK09_9TYRA</name>
<dbReference type="GO" id="GO:0003676">
    <property type="term" value="F:nucleic acid binding"/>
    <property type="evidence" value="ECO:0007669"/>
    <property type="project" value="InterPro"/>
</dbReference>
<evidence type="ECO:0000259" key="1">
    <source>
        <dbReference type="PROSITE" id="PS50822"/>
    </source>
</evidence>
<sequence>MVLLVPELTFLTGLSDIRKNSRIVKEVMWGMMQSPQQHCTRLTSLLHRIRDTPEASQELERWGLHLDTDIYRTQGHILPMERINLRHRSFFPNEELSWHKEVTKEVSISVMPITSWLLVYPKRLQQLAKDLLVTVRNTCGSMGMQVGQPTVQELRDDRIESYVKSIRSGLGSQEKVQLLMCITPHNREDMYGAIKKLCCVQAPVPSQVINAQSLMGHPGKIRSVVQKVLLQINCKLGGQLWGVDIPL</sequence>
<dbReference type="EMBL" id="VZSY01000035">
    <property type="protein sequence ID" value="NXA04917.1"/>
    <property type="molecule type" value="Genomic_DNA"/>
</dbReference>
<evidence type="ECO:0000313" key="3">
    <source>
        <dbReference type="Proteomes" id="UP000589485"/>
    </source>
</evidence>
<feature type="domain" description="Piwi" evidence="1">
    <location>
        <begin position="178"/>
        <end position="247"/>
    </location>
</feature>
<protein>
    <submittedName>
        <fullName evidence="2">PIWL2 protein</fullName>
    </submittedName>
</protein>
<dbReference type="SUPFAM" id="SSF53098">
    <property type="entry name" value="Ribonuclease H-like"/>
    <property type="match status" value="1"/>
</dbReference>
<reference evidence="2 3" key="1">
    <citation type="submission" date="2019-09" db="EMBL/GenBank/DDBJ databases">
        <title>Bird 10,000 Genomes (B10K) Project - Family phase.</title>
        <authorList>
            <person name="Zhang G."/>
        </authorList>
    </citation>
    <scope>NUCLEOTIDE SEQUENCE [LARGE SCALE GENOMIC DNA]</scope>
    <source>
        <strain evidence="2">B10K-DU-030-41</strain>
        <tissue evidence="2">Muscle</tissue>
    </source>
</reference>
<gene>
    <name evidence="2" type="primary">Piwil2</name>
    <name evidence="2" type="ORF">SAPAEN_R11799</name>
</gene>
<comment type="caution">
    <text evidence="2">The sequence shown here is derived from an EMBL/GenBank/DDBJ whole genome shotgun (WGS) entry which is preliminary data.</text>
</comment>
<dbReference type="InterPro" id="IPR012337">
    <property type="entry name" value="RNaseH-like_sf"/>
</dbReference>
<dbReference type="OrthoDB" id="445936at2759"/>
<proteinExistence type="predicted"/>
<organism evidence="2 3">
    <name type="scientific">Sapayoa aenigma</name>
    <name type="common">broad-billed sapayoa</name>
    <dbReference type="NCBI Taxonomy" id="239371"/>
    <lineage>
        <taxon>Eukaryota</taxon>
        <taxon>Metazoa</taxon>
        <taxon>Chordata</taxon>
        <taxon>Craniata</taxon>
        <taxon>Vertebrata</taxon>
        <taxon>Euteleostomi</taxon>
        <taxon>Archelosauria</taxon>
        <taxon>Archosauria</taxon>
        <taxon>Dinosauria</taxon>
        <taxon>Saurischia</taxon>
        <taxon>Theropoda</taxon>
        <taxon>Coelurosauria</taxon>
        <taxon>Aves</taxon>
        <taxon>Neognathae</taxon>
        <taxon>Neoaves</taxon>
        <taxon>Telluraves</taxon>
        <taxon>Australaves</taxon>
        <taxon>Passeriformes</taxon>
        <taxon>Tyrannidae</taxon>
        <taxon>Sapayoa</taxon>
    </lineage>
</organism>
<feature type="non-terminal residue" evidence="2">
    <location>
        <position position="1"/>
    </location>
</feature>
<dbReference type="PROSITE" id="PS50822">
    <property type="entry name" value="PIWI"/>
    <property type="match status" value="1"/>
</dbReference>
<dbReference type="Pfam" id="PF02171">
    <property type="entry name" value="Piwi"/>
    <property type="match status" value="1"/>
</dbReference>
<dbReference type="Proteomes" id="UP000589485">
    <property type="component" value="Unassembled WGS sequence"/>
</dbReference>
<dbReference type="InterPro" id="IPR003165">
    <property type="entry name" value="Piwi"/>
</dbReference>
<dbReference type="PANTHER" id="PTHR22891">
    <property type="entry name" value="EUKARYOTIC TRANSLATION INITIATION FACTOR 2C"/>
    <property type="match status" value="1"/>
</dbReference>
<dbReference type="Gene3D" id="3.40.50.2300">
    <property type="match status" value="1"/>
</dbReference>
<evidence type="ECO:0000313" key="2">
    <source>
        <dbReference type="EMBL" id="NXA04917.1"/>
    </source>
</evidence>
<keyword evidence="3" id="KW-1185">Reference proteome</keyword>
<accession>A0A7K7SK09</accession>
<dbReference type="AlphaFoldDB" id="A0A7K7SK09"/>
<dbReference type="FunFam" id="3.40.50.2300:FF:000141">
    <property type="entry name" value="piwi-like protein 2 isoform X1"/>
    <property type="match status" value="1"/>
</dbReference>
<feature type="non-terminal residue" evidence="2">
    <location>
        <position position="247"/>
    </location>
</feature>